<dbReference type="Proteomes" id="UP000824120">
    <property type="component" value="Chromosome 1"/>
</dbReference>
<comment type="caution">
    <text evidence="2">The sequence shown here is derived from an EMBL/GenBank/DDBJ whole genome shotgun (WGS) entry which is preliminary data.</text>
</comment>
<dbReference type="EMBL" id="JACXVP010000001">
    <property type="protein sequence ID" value="KAG5630998.1"/>
    <property type="molecule type" value="Genomic_DNA"/>
</dbReference>
<protein>
    <recommendedName>
        <fullName evidence="1">DUF4283 domain-containing protein</fullName>
    </recommendedName>
</protein>
<accession>A0A9J6B2Q8</accession>
<sequence length="211" mass="23868">MRRVEISIKVLRWLISVFNEASKVQGESVKRWKIKDLFSDFFCTPKYNENGRYISFIAIQGQKKAIIITPESSYNGVWGNIAHKIAKFTYEPTTKQKTQSTKAKALGVSFKEAVRNNRWTESTKKAHILVEGDHLNVVNVTPTSETDLLKRCIVGKFQSTSQEIPTLNDVRSGACNTWKLAIGVSVFAMNDRHFLFELPTRVAAEHVMAGT</sequence>
<evidence type="ECO:0000259" key="1">
    <source>
        <dbReference type="Pfam" id="PF14111"/>
    </source>
</evidence>
<evidence type="ECO:0000313" key="2">
    <source>
        <dbReference type="EMBL" id="KAG5630998.1"/>
    </source>
</evidence>
<dbReference type="OrthoDB" id="10333226at2759"/>
<dbReference type="PANTHER" id="PTHR34427">
    <property type="entry name" value="DUF4283 DOMAIN PROTEIN"/>
    <property type="match status" value="1"/>
</dbReference>
<reference evidence="2 3" key="1">
    <citation type="submission" date="2020-09" db="EMBL/GenBank/DDBJ databases">
        <title>De no assembly of potato wild relative species, Solanum commersonii.</title>
        <authorList>
            <person name="Cho K."/>
        </authorList>
    </citation>
    <scope>NUCLEOTIDE SEQUENCE [LARGE SCALE GENOMIC DNA]</scope>
    <source>
        <strain evidence="2">LZ3.2</strain>
        <tissue evidence="2">Leaf</tissue>
    </source>
</reference>
<keyword evidence="3" id="KW-1185">Reference proteome</keyword>
<evidence type="ECO:0000313" key="3">
    <source>
        <dbReference type="Proteomes" id="UP000824120"/>
    </source>
</evidence>
<organism evidence="2 3">
    <name type="scientific">Solanum commersonii</name>
    <name type="common">Commerson's wild potato</name>
    <name type="synonym">Commerson's nightshade</name>
    <dbReference type="NCBI Taxonomy" id="4109"/>
    <lineage>
        <taxon>Eukaryota</taxon>
        <taxon>Viridiplantae</taxon>
        <taxon>Streptophyta</taxon>
        <taxon>Embryophyta</taxon>
        <taxon>Tracheophyta</taxon>
        <taxon>Spermatophyta</taxon>
        <taxon>Magnoliopsida</taxon>
        <taxon>eudicotyledons</taxon>
        <taxon>Gunneridae</taxon>
        <taxon>Pentapetalae</taxon>
        <taxon>asterids</taxon>
        <taxon>lamiids</taxon>
        <taxon>Solanales</taxon>
        <taxon>Solanaceae</taxon>
        <taxon>Solanoideae</taxon>
        <taxon>Solaneae</taxon>
        <taxon>Solanum</taxon>
    </lineage>
</organism>
<dbReference type="InterPro" id="IPR025558">
    <property type="entry name" value="DUF4283"/>
</dbReference>
<feature type="domain" description="DUF4283" evidence="1">
    <location>
        <begin position="146"/>
        <end position="209"/>
    </location>
</feature>
<gene>
    <name evidence="2" type="ORF">H5410_002715</name>
</gene>
<proteinExistence type="predicted"/>
<name>A0A9J6B2Q8_SOLCO</name>
<dbReference type="PANTHER" id="PTHR34427:SF15">
    <property type="entry name" value="DUF4283 DOMAIN-CONTAINING PROTEIN"/>
    <property type="match status" value="1"/>
</dbReference>
<dbReference type="AlphaFoldDB" id="A0A9J6B2Q8"/>
<dbReference type="Pfam" id="PF14111">
    <property type="entry name" value="DUF4283"/>
    <property type="match status" value="1"/>
</dbReference>